<dbReference type="InterPro" id="IPR052573">
    <property type="entry name" value="DnaJ_C_subfamily_28"/>
</dbReference>
<accession>A0A286BUN1</accession>
<keyword evidence="3" id="KW-1185">Reference proteome</keyword>
<dbReference type="NCBIfam" id="NF007572">
    <property type="entry name" value="PRK10203.1"/>
    <property type="match status" value="1"/>
</dbReference>
<dbReference type="AlphaFoldDB" id="A0A286BUN1"/>
<evidence type="ECO:0000313" key="2">
    <source>
        <dbReference type="EMBL" id="SOD37861.1"/>
    </source>
</evidence>
<dbReference type="Proteomes" id="UP000219271">
    <property type="component" value="Unassembled WGS sequence"/>
</dbReference>
<name>A0A286BUN1_9GAMM</name>
<reference evidence="3" key="1">
    <citation type="submission" date="2017-09" db="EMBL/GenBank/DDBJ databases">
        <authorList>
            <person name="Varghese N."/>
            <person name="Submissions S."/>
        </authorList>
    </citation>
    <scope>NUCLEOTIDE SEQUENCE [LARGE SCALE GENOMIC DNA]</scope>
    <source>
        <strain evidence="3">JKS000234</strain>
    </source>
</reference>
<feature type="domain" description="DnaJ homologue subfamily C member 28 conserved" evidence="1">
    <location>
        <begin position="19"/>
        <end position="86"/>
    </location>
</feature>
<gene>
    <name evidence="2" type="ORF">SAMN06273570_2232</name>
</gene>
<evidence type="ECO:0000313" key="3">
    <source>
        <dbReference type="Proteomes" id="UP000219271"/>
    </source>
</evidence>
<protein>
    <recommendedName>
        <fullName evidence="1">DnaJ homologue subfamily C member 28 conserved domain-containing protein</fullName>
    </recommendedName>
</protein>
<dbReference type="Pfam" id="PF09350">
    <property type="entry name" value="DJC28_CD"/>
    <property type="match status" value="1"/>
</dbReference>
<proteinExistence type="predicted"/>
<dbReference type="PANTHER" id="PTHR39158">
    <property type="entry name" value="OS08G0560600 PROTEIN"/>
    <property type="match status" value="1"/>
</dbReference>
<dbReference type="EMBL" id="OCMY01000001">
    <property type="protein sequence ID" value="SOD37861.1"/>
    <property type="molecule type" value="Genomic_DNA"/>
</dbReference>
<sequence>MLLADITVWGSLMWLIDQLVEQHIREAQEKGELSNLPGEGAPLHLEDDSGVPVELRTAYRLLKNSGYLPPELEMRREALALHDLLRELNPDNEKARELSKHLTLLKIKLHQAGISTDFLHGEYSDVIHQRLQQEE</sequence>
<evidence type="ECO:0000259" key="1">
    <source>
        <dbReference type="Pfam" id="PF09350"/>
    </source>
</evidence>
<dbReference type="InterPro" id="IPR018961">
    <property type="entry name" value="DnaJ_homolog_subfam-C_membr-28"/>
</dbReference>
<organism evidence="2 3">
    <name type="scientific">Candidatus Pantoea floridensis</name>
    <dbReference type="NCBI Taxonomy" id="1938870"/>
    <lineage>
        <taxon>Bacteria</taxon>
        <taxon>Pseudomonadati</taxon>
        <taxon>Pseudomonadota</taxon>
        <taxon>Gammaproteobacteria</taxon>
        <taxon>Enterobacterales</taxon>
        <taxon>Erwiniaceae</taxon>
        <taxon>Pantoea</taxon>
    </lineage>
</organism>
<dbReference type="PANTHER" id="PTHR39158:SF1">
    <property type="entry name" value="DNAJ HOMOLOG SUBFAMILY C MEMBER 28"/>
    <property type="match status" value="1"/>
</dbReference>